<reference evidence="3 4" key="1">
    <citation type="submission" date="2019-01" db="EMBL/GenBank/DDBJ databases">
        <title>A draft genome assembly of the solar-powered sea slug Elysia chlorotica.</title>
        <authorList>
            <person name="Cai H."/>
            <person name="Li Q."/>
            <person name="Fang X."/>
            <person name="Li J."/>
            <person name="Curtis N.E."/>
            <person name="Altenburger A."/>
            <person name="Shibata T."/>
            <person name="Feng M."/>
            <person name="Maeda T."/>
            <person name="Schwartz J.A."/>
            <person name="Shigenobu S."/>
            <person name="Lundholm N."/>
            <person name="Nishiyama T."/>
            <person name="Yang H."/>
            <person name="Hasebe M."/>
            <person name="Li S."/>
            <person name="Pierce S.K."/>
            <person name="Wang J."/>
        </authorList>
    </citation>
    <scope>NUCLEOTIDE SEQUENCE [LARGE SCALE GENOMIC DNA]</scope>
    <source>
        <strain evidence="3">EC2010</strain>
        <tissue evidence="3">Whole organism of an adult</tissue>
    </source>
</reference>
<feature type="compositionally biased region" description="Low complexity" evidence="2">
    <location>
        <begin position="80"/>
        <end position="96"/>
    </location>
</feature>
<dbReference type="AlphaFoldDB" id="A0A3S0Z678"/>
<evidence type="ECO:0000256" key="1">
    <source>
        <dbReference type="SAM" id="Coils"/>
    </source>
</evidence>
<feature type="non-terminal residue" evidence="3">
    <location>
        <position position="1"/>
    </location>
</feature>
<evidence type="ECO:0000313" key="4">
    <source>
        <dbReference type="Proteomes" id="UP000271974"/>
    </source>
</evidence>
<dbReference type="EMBL" id="RQTK01001465">
    <property type="protein sequence ID" value="RUS70204.1"/>
    <property type="molecule type" value="Genomic_DNA"/>
</dbReference>
<proteinExistence type="predicted"/>
<gene>
    <name evidence="3" type="ORF">EGW08_022030</name>
</gene>
<name>A0A3S0Z678_ELYCH</name>
<keyword evidence="4" id="KW-1185">Reference proteome</keyword>
<evidence type="ECO:0000313" key="3">
    <source>
        <dbReference type="EMBL" id="RUS70204.1"/>
    </source>
</evidence>
<dbReference type="OrthoDB" id="415023at2759"/>
<comment type="caution">
    <text evidence="3">The sequence shown here is derived from an EMBL/GenBank/DDBJ whole genome shotgun (WGS) entry which is preliminary data.</text>
</comment>
<organism evidence="3 4">
    <name type="scientific">Elysia chlorotica</name>
    <name type="common">Eastern emerald elysia</name>
    <name type="synonym">Sea slug</name>
    <dbReference type="NCBI Taxonomy" id="188477"/>
    <lineage>
        <taxon>Eukaryota</taxon>
        <taxon>Metazoa</taxon>
        <taxon>Spiralia</taxon>
        <taxon>Lophotrochozoa</taxon>
        <taxon>Mollusca</taxon>
        <taxon>Gastropoda</taxon>
        <taxon>Heterobranchia</taxon>
        <taxon>Euthyneura</taxon>
        <taxon>Panpulmonata</taxon>
        <taxon>Sacoglossa</taxon>
        <taxon>Placobranchoidea</taxon>
        <taxon>Plakobranchidae</taxon>
        <taxon>Elysia</taxon>
    </lineage>
</organism>
<keyword evidence="1" id="KW-0175">Coiled coil</keyword>
<feature type="region of interest" description="Disordered" evidence="2">
    <location>
        <begin position="1"/>
        <end position="110"/>
    </location>
</feature>
<protein>
    <submittedName>
        <fullName evidence="3">Uncharacterized protein</fullName>
    </submittedName>
</protein>
<sequence>DRTSLASQQTSTDSGVFNSLPPSATASATNSTNSSPTSSNSRQGGIMLRNSSTGSSGDRDSGGSVNGGKGLKVHFREDSFGGNSSGYGSMSSNKGGARPKVMTAPQPQVKLSAKKLKEMKKQEKKRKQEEKRKEKVLSINNNSLVYGHQPFYIPQGADVRDVTVVPLHEGRMARI</sequence>
<dbReference type="Proteomes" id="UP000271974">
    <property type="component" value="Unassembled WGS sequence"/>
</dbReference>
<evidence type="ECO:0000256" key="2">
    <source>
        <dbReference type="SAM" id="MobiDB-lite"/>
    </source>
</evidence>
<feature type="coiled-coil region" evidence="1">
    <location>
        <begin position="112"/>
        <end position="139"/>
    </location>
</feature>
<accession>A0A3S0Z678</accession>
<feature type="compositionally biased region" description="Low complexity" evidence="2">
    <location>
        <begin position="18"/>
        <end position="41"/>
    </location>
</feature>
<feature type="compositionally biased region" description="Polar residues" evidence="2">
    <location>
        <begin position="1"/>
        <end position="17"/>
    </location>
</feature>